<dbReference type="EMBL" id="CP002919">
    <property type="protein sequence ID" value="AFS54628.1"/>
    <property type="molecule type" value="Genomic_DNA"/>
</dbReference>
<protein>
    <submittedName>
        <fullName evidence="1">Uncharacterized protein</fullName>
    </submittedName>
</protein>
<sequence length="87" mass="9784">MEGKFLWPNPETGWTSRNDLTGSKDTWIYPTEAVFQRLIEDEALTVAELDLLLGVNGNSGWTWERLSAALEEKGIIPEEVAQKYGLS</sequence>
<dbReference type="KEGG" id="lfi:LFML04_2439"/>
<accession>J9ZF82</accession>
<gene>
    <name evidence="1" type="ordered locus">LFML04_2439</name>
</gene>
<evidence type="ECO:0000313" key="1">
    <source>
        <dbReference type="EMBL" id="AFS54628.1"/>
    </source>
</evidence>
<dbReference type="Proteomes" id="UP000006177">
    <property type="component" value="Chromosome"/>
</dbReference>
<dbReference type="HOGENOM" id="CLU_2479563_0_0_0"/>
<dbReference type="PATRIC" id="fig|1048260.3.peg.2654"/>
<organism evidence="1 2">
    <name type="scientific">Leptospirillum ferriphilum (strain ML-04)</name>
    <dbReference type="NCBI Taxonomy" id="1048260"/>
    <lineage>
        <taxon>Bacteria</taxon>
        <taxon>Pseudomonadati</taxon>
        <taxon>Nitrospirota</taxon>
        <taxon>Nitrospiria</taxon>
        <taxon>Nitrospirales</taxon>
        <taxon>Nitrospiraceae</taxon>
        <taxon>Leptospirillum</taxon>
    </lineage>
</organism>
<reference evidence="1 2" key="1">
    <citation type="journal article" date="2011" name="J. Microbiol.">
        <title>Complete genome of Leptospirillum ferriphilum ML-04 provides insight into its physiology and environmental adaptation.</title>
        <authorList>
            <person name="Mi S."/>
            <person name="Song J."/>
            <person name="Lin J."/>
            <person name="Che Y."/>
            <person name="Zheng H."/>
            <person name="Lin J."/>
        </authorList>
    </citation>
    <scope>NUCLEOTIDE SEQUENCE [LARGE SCALE GENOMIC DNA]</scope>
    <source>
        <strain evidence="1 2">ML-04</strain>
    </source>
</reference>
<name>J9ZF82_LEPFM</name>
<proteinExistence type="predicted"/>
<dbReference type="AlphaFoldDB" id="J9ZF82"/>
<evidence type="ECO:0000313" key="2">
    <source>
        <dbReference type="Proteomes" id="UP000006177"/>
    </source>
</evidence>